<dbReference type="SUPFAM" id="SSF46894">
    <property type="entry name" value="C-terminal effector domain of the bipartite response regulators"/>
    <property type="match status" value="1"/>
</dbReference>
<evidence type="ECO:0000256" key="2">
    <source>
        <dbReference type="ARBA" id="ARBA00023015"/>
    </source>
</evidence>
<organism evidence="7 8">
    <name type="scientific">Couchioplanes caeruleus</name>
    <dbReference type="NCBI Taxonomy" id="56438"/>
    <lineage>
        <taxon>Bacteria</taxon>
        <taxon>Bacillati</taxon>
        <taxon>Actinomycetota</taxon>
        <taxon>Actinomycetes</taxon>
        <taxon>Micromonosporales</taxon>
        <taxon>Micromonosporaceae</taxon>
        <taxon>Couchioplanes</taxon>
    </lineage>
</organism>
<accession>A0A3N1GI30</accession>
<dbReference type="Pfam" id="PF03704">
    <property type="entry name" value="BTAD"/>
    <property type="match status" value="1"/>
</dbReference>
<dbReference type="Gene3D" id="1.10.10.10">
    <property type="entry name" value="Winged helix-like DNA-binding domain superfamily/Winged helix DNA-binding domain"/>
    <property type="match status" value="1"/>
</dbReference>
<dbReference type="CDD" id="cd15831">
    <property type="entry name" value="BTAD"/>
    <property type="match status" value="1"/>
</dbReference>
<keyword evidence="2" id="KW-0805">Transcription regulation</keyword>
<dbReference type="GO" id="GO:0006355">
    <property type="term" value="P:regulation of DNA-templated transcription"/>
    <property type="evidence" value="ECO:0007669"/>
    <property type="project" value="InterPro"/>
</dbReference>
<proteinExistence type="inferred from homology"/>
<dbReference type="GO" id="GO:0003677">
    <property type="term" value="F:DNA binding"/>
    <property type="evidence" value="ECO:0007669"/>
    <property type="project" value="UniProtKB-UniRule"/>
</dbReference>
<dbReference type="AlphaFoldDB" id="A0A3N1GI30"/>
<evidence type="ECO:0000313" key="7">
    <source>
        <dbReference type="EMBL" id="ROP29953.1"/>
    </source>
</evidence>
<dbReference type="Gene3D" id="1.25.40.10">
    <property type="entry name" value="Tetratricopeptide repeat domain"/>
    <property type="match status" value="1"/>
</dbReference>
<evidence type="ECO:0000256" key="1">
    <source>
        <dbReference type="ARBA" id="ARBA00005820"/>
    </source>
</evidence>
<dbReference type="InterPro" id="IPR005158">
    <property type="entry name" value="BTAD"/>
</dbReference>
<dbReference type="SMART" id="SM01043">
    <property type="entry name" value="BTAD"/>
    <property type="match status" value="1"/>
</dbReference>
<comment type="similarity">
    <text evidence="1">Belongs to the AfsR/DnrI/RedD regulatory family.</text>
</comment>
<dbReference type="EMBL" id="RJKL01000001">
    <property type="protein sequence ID" value="ROP29953.1"/>
    <property type="molecule type" value="Genomic_DNA"/>
</dbReference>
<dbReference type="Pfam" id="PF00486">
    <property type="entry name" value="Trans_reg_C"/>
    <property type="match status" value="1"/>
</dbReference>
<evidence type="ECO:0000313" key="8">
    <source>
        <dbReference type="Proteomes" id="UP000271683"/>
    </source>
</evidence>
<evidence type="ECO:0000259" key="6">
    <source>
        <dbReference type="PROSITE" id="PS51755"/>
    </source>
</evidence>
<protein>
    <submittedName>
        <fullName evidence="7">DNA-binding SARP family transcriptional activator</fullName>
    </submittedName>
</protein>
<dbReference type="InterPro" id="IPR036388">
    <property type="entry name" value="WH-like_DNA-bd_sf"/>
</dbReference>
<keyword evidence="3 5" id="KW-0238">DNA-binding</keyword>
<dbReference type="InterPro" id="IPR011990">
    <property type="entry name" value="TPR-like_helical_dom_sf"/>
</dbReference>
<dbReference type="PANTHER" id="PTHR35807">
    <property type="entry name" value="TRANSCRIPTIONAL REGULATOR REDD-RELATED"/>
    <property type="match status" value="1"/>
</dbReference>
<dbReference type="GO" id="GO:0000160">
    <property type="term" value="P:phosphorelay signal transduction system"/>
    <property type="evidence" value="ECO:0007669"/>
    <property type="project" value="InterPro"/>
</dbReference>
<dbReference type="PROSITE" id="PS51755">
    <property type="entry name" value="OMPR_PHOB"/>
    <property type="match status" value="1"/>
</dbReference>
<evidence type="ECO:0000256" key="5">
    <source>
        <dbReference type="PROSITE-ProRule" id="PRU01091"/>
    </source>
</evidence>
<dbReference type="InterPro" id="IPR016032">
    <property type="entry name" value="Sig_transdc_resp-reg_C-effctor"/>
</dbReference>
<reference evidence="7 8" key="1">
    <citation type="submission" date="2018-11" db="EMBL/GenBank/DDBJ databases">
        <title>Sequencing the genomes of 1000 actinobacteria strains.</title>
        <authorList>
            <person name="Klenk H.-P."/>
        </authorList>
    </citation>
    <scope>NUCLEOTIDE SEQUENCE [LARGE SCALE GENOMIC DNA]</scope>
    <source>
        <strain evidence="7 8">DSM 43634</strain>
    </source>
</reference>
<dbReference type="Proteomes" id="UP000271683">
    <property type="component" value="Unassembled WGS sequence"/>
</dbReference>
<feature type="DNA-binding region" description="OmpR/PhoB-type" evidence="5">
    <location>
        <begin position="11"/>
        <end position="111"/>
    </location>
</feature>
<evidence type="ECO:0000256" key="4">
    <source>
        <dbReference type="ARBA" id="ARBA00023163"/>
    </source>
</evidence>
<evidence type="ECO:0000256" key="3">
    <source>
        <dbReference type="ARBA" id="ARBA00023125"/>
    </source>
</evidence>
<dbReference type="InterPro" id="IPR001867">
    <property type="entry name" value="OmpR/PhoB-type_DNA-bd"/>
</dbReference>
<name>A0A3N1GI30_9ACTN</name>
<dbReference type="InterPro" id="IPR051677">
    <property type="entry name" value="AfsR-DnrI-RedD_regulator"/>
</dbReference>
<dbReference type="SUPFAM" id="SSF48452">
    <property type="entry name" value="TPR-like"/>
    <property type="match status" value="1"/>
</dbReference>
<comment type="caution">
    <text evidence="7">The sequence shown here is derived from an EMBL/GenBank/DDBJ whole genome shotgun (WGS) entry which is preliminary data.</text>
</comment>
<feature type="domain" description="OmpR/PhoB-type" evidence="6">
    <location>
        <begin position="11"/>
        <end position="111"/>
    </location>
</feature>
<sequence>MMNAPVELDAFRSPQRIGMRLLGPFEVLGKEGQSITPRPAKMRTLLALLCAYAGTVVSTQQIEAALWVEGRPRTAATALHVYMSRVRKHLEGHGAGSVGISTRASGYVLNDGVYDLDHQSLRRLVQRADDAEAAGRTAEAVEILQRATALRRGPALADFRDVPVLNSVGRHLDEQFLLAYGRKAELELRLNRHARLVPELFAVATEYPTHEHIHQLLMLCLYRTGRTAEALSVYTRLREHLIEAVGLEPSARSQRLQQRILQFDTQLDEANALAS</sequence>
<dbReference type="PANTHER" id="PTHR35807:SF1">
    <property type="entry name" value="TRANSCRIPTIONAL REGULATOR REDD"/>
    <property type="match status" value="1"/>
</dbReference>
<keyword evidence="4" id="KW-0804">Transcription</keyword>
<dbReference type="OrthoDB" id="3208838at2"/>
<dbReference type="SMART" id="SM00862">
    <property type="entry name" value="Trans_reg_C"/>
    <property type="match status" value="1"/>
</dbReference>
<gene>
    <name evidence="7" type="ORF">EDD30_2782</name>
</gene>